<dbReference type="PANTHER" id="PTHR31896">
    <property type="entry name" value="FAMILY REGULATORY PROTEIN, PUTATIVE (AFU_ORTHOLOGUE AFUA_3G14730)-RELATED"/>
    <property type="match status" value="1"/>
</dbReference>
<dbReference type="Pfam" id="PF02458">
    <property type="entry name" value="Transferase"/>
    <property type="match status" value="1"/>
</dbReference>
<keyword evidence="3" id="KW-1185">Reference proteome</keyword>
<comment type="caution">
    <text evidence="2">The sequence shown here is derived from an EMBL/GenBank/DDBJ whole genome shotgun (WGS) entry which is preliminary data.</text>
</comment>
<accession>A0A7J8VFP8</accession>
<dbReference type="PANTHER" id="PTHR31896:SF12">
    <property type="entry name" value="HXXXD-TYPE ACYL-TRANSFERASE FAMILY PROTEIN"/>
    <property type="match status" value="1"/>
</dbReference>
<dbReference type="OrthoDB" id="1862401at2759"/>
<proteinExistence type="predicted"/>
<reference evidence="2 3" key="1">
    <citation type="journal article" date="2019" name="Genome Biol. Evol.">
        <title>Insights into the evolution of the New World diploid cottons (Gossypium, subgenus Houzingenia) based on genome sequencing.</title>
        <authorList>
            <person name="Grover C.E."/>
            <person name="Arick M.A. 2nd"/>
            <person name="Thrash A."/>
            <person name="Conover J.L."/>
            <person name="Sanders W.S."/>
            <person name="Peterson D.G."/>
            <person name="Frelichowski J.E."/>
            <person name="Scheffler J.A."/>
            <person name="Scheffler B.E."/>
            <person name="Wendel J.F."/>
        </authorList>
    </citation>
    <scope>NUCLEOTIDE SEQUENCE [LARGE SCALE GENOMIC DNA]</scope>
    <source>
        <strain evidence="2">57</strain>
        <tissue evidence="2">Leaf</tissue>
    </source>
</reference>
<gene>
    <name evidence="2" type="ORF">Goklo_005558</name>
</gene>
<evidence type="ECO:0000313" key="3">
    <source>
        <dbReference type="Proteomes" id="UP000593573"/>
    </source>
</evidence>
<keyword evidence="1" id="KW-0808">Transferase</keyword>
<sequence>MSVSGIVSPTYVPLVVQSFFDHDRAINYEGHTKPLLPIQVTELIDGVFIGCSMNHAIADGTTFWHFFNTLSCLKYFKHKEILI</sequence>
<evidence type="ECO:0000313" key="2">
    <source>
        <dbReference type="EMBL" id="MBA0661244.1"/>
    </source>
</evidence>
<dbReference type="InterPro" id="IPR023213">
    <property type="entry name" value="CAT-like_dom_sf"/>
</dbReference>
<protein>
    <submittedName>
        <fullName evidence="2">Uncharacterized protein</fullName>
    </submittedName>
</protein>
<dbReference type="Gene3D" id="3.30.559.10">
    <property type="entry name" value="Chloramphenicol acetyltransferase-like domain"/>
    <property type="match status" value="1"/>
</dbReference>
<dbReference type="Proteomes" id="UP000593573">
    <property type="component" value="Unassembled WGS sequence"/>
</dbReference>
<evidence type="ECO:0000256" key="1">
    <source>
        <dbReference type="ARBA" id="ARBA00022679"/>
    </source>
</evidence>
<organism evidence="2 3">
    <name type="scientific">Gossypium klotzschianum</name>
    <dbReference type="NCBI Taxonomy" id="34286"/>
    <lineage>
        <taxon>Eukaryota</taxon>
        <taxon>Viridiplantae</taxon>
        <taxon>Streptophyta</taxon>
        <taxon>Embryophyta</taxon>
        <taxon>Tracheophyta</taxon>
        <taxon>Spermatophyta</taxon>
        <taxon>Magnoliopsida</taxon>
        <taxon>eudicotyledons</taxon>
        <taxon>Gunneridae</taxon>
        <taxon>Pentapetalae</taxon>
        <taxon>rosids</taxon>
        <taxon>malvids</taxon>
        <taxon>Malvales</taxon>
        <taxon>Malvaceae</taxon>
        <taxon>Malvoideae</taxon>
        <taxon>Gossypium</taxon>
    </lineage>
</organism>
<dbReference type="EMBL" id="JABFAB010000010">
    <property type="protein sequence ID" value="MBA0661244.1"/>
    <property type="molecule type" value="Genomic_DNA"/>
</dbReference>
<dbReference type="GO" id="GO:0016740">
    <property type="term" value="F:transferase activity"/>
    <property type="evidence" value="ECO:0007669"/>
    <property type="project" value="UniProtKB-KW"/>
</dbReference>
<dbReference type="InterPro" id="IPR051283">
    <property type="entry name" value="Sec_Metabolite_Acyltrans"/>
</dbReference>
<dbReference type="AlphaFoldDB" id="A0A7J8VFP8"/>
<name>A0A7J8VFP8_9ROSI</name>